<evidence type="ECO:0000256" key="1">
    <source>
        <dbReference type="ARBA" id="ARBA00022468"/>
    </source>
</evidence>
<dbReference type="Pfam" id="PF00566">
    <property type="entry name" value="RabGAP-TBC"/>
    <property type="match status" value="1"/>
</dbReference>
<dbReference type="InterPro" id="IPR035969">
    <property type="entry name" value="Rab-GAP_TBC_sf"/>
</dbReference>
<organism evidence="3 4">
    <name type="scientific">Hanseniaspora guilliermondii</name>
    <dbReference type="NCBI Taxonomy" id="56406"/>
    <lineage>
        <taxon>Eukaryota</taxon>
        <taxon>Fungi</taxon>
        <taxon>Dikarya</taxon>
        <taxon>Ascomycota</taxon>
        <taxon>Saccharomycotina</taxon>
        <taxon>Saccharomycetes</taxon>
        <taxon>Saccharomycodales</taxon>
        <taxon>Saccharomycodaceae</taxon>
        <taxon>Hanseniaspora</taxon>
    </lineage>
</organism>
<dbReference type="VEuPathDB" id="FungiDB:HGUI_00352"/>
<gene>
    <name evidence="3" type="ORF">HGUI_00352</name>
</gene>
<dbReference type="Gene3D" id="1.10.8.1310">
    <property type="match status" value="1"/>
</dbReference>
<keyword evidence="1" id="KW-0343">GTPase activation</keyword>
<dbReference type="InterPro" id="IPR000195">
    <property type="entry name" value="Rab-GAP-TBC_dom"/>
</dbReference>
<evidence type="ECO:0000313" key="3">
    <source>
        <dbReference type="EMBL" id="SGZ38152.1"/>
    </source>
</evidence>
<protein>
    <recommendedName>
        <fullName evidence="2">Rab-GAP TBC domain-containing protein</fullName>
    </recommendedName>
</protein>
<sequence>MKIIYCKAGCFLHPTKNLKDNINGYIIIYKSLDNFLYLGYIKKSSLTTSYVDYFDTLDLYFVKDSIIDQKPTRVDLNISGGIDFANKYLYYSFPFDSINLIHFRKPSKFYKGSILIKLLNSKEFVIFLHDDECESTKKIKQFKIKTQYNPFDNKNELYYGGEDLKRAIMKVTPMMREKNNENVYILNNKVSSFTSDLENKDTGSFWNNLENTKWSLMAKFADLSVSLTSKETYKKNEKVKWVMNKIQEIAPEESKKFIIEQQRYLQHWAERFKNNSEQEGIIKLRKIEMTNDGKEFIYQTERDSVLDLNEIMDDEGYLKITMFELRSLFNFNNISNEIRIKMYPILLGVYDISSNELKRLQDDENMKLEYEKLSTKLNLSTGNDNFSGDGLDENSFQILKDVYRLSSMDPILANDEGEEEENWSLSNEHLISINRILLNLTQNHPTQYVQGMADIVSTIYLLYPSQEALVYNISLRMFDDLKLRENFREDQKGITHNLDILNILTDILMPSLMKKLKQIDAENFVYVYKMFLVLFTRENFKSHDLLKFWDYTIAGFRKYPQTWIVLGILYKYKKYIINQVSSFDDLFIFFNKLEIENADEILQISDWLYLKYFNTIKRFDMERLKWDVDNEADDPLGPTLRGILDQPID</sequence>
<dbReference type="Gene3D" id="1.10.472.80">
    <property type="entry name" value="Ypt/Rab-GAP domain of gyp1p, domain 3"/>
    <property type="match status" value="1"/>
</dbReference>
<keyword evidence="4" id="KW-1185">Reference proteome</keyword>
<dbReference type="OrthoDB" id="10264062at2759"/>
<proteinExistence type="predicted"/>
<dbReference type="AlphaFoldDB" id="A0A1L0AVL2"/>
<dbReference type="SUPFAM" id="SSF47923">
    <property type="entry name" value="Ypt/Rab-GAP domain of gyp1p"/>
    <property type="match status" value="2"/>
</dbReference>
<feature type="domain" description="Rab-GAP TBC" evidence="2">
    <location>
        <begin position="333"/>
        <end position="556"/>
    </location>
</feature>
<dbReference type="EMBL" id="FQNF01000004">
    <property type="protein sequence ID" value="SGZ38152.1"/>
    <property type="molecule type" value="Genomic_DNA"/>
</dbReference>
<dbReference type="PROSITE" id="PS50086">
    <property type="entry name" value="TBC_RABGAP"/>
    <property type="match status" value="1"/>
</dbReference>
<dbReference type="PANTHER" id="PTHR22957:SF502">
    <property type="entry name" value="SMALL G PROTEIN SIGNALING MODULATOR 2-RELATED"/>
    <property type="match status" value="1"/>
</dbReference>
<dbReference type="GO" id="GO:0005096">
    <property type="term" value="F:GTPase activator activity"/>
    <property type="evidence" value="ECO:0007669"/>
    <property type="project" value="UniProtKB-KW"/>
</dbReference>
<name>A0A1L0AVL2_9ASCO</name>
<dbReference type="PANTHER" id="PTHR22957">
    <property type="entry name" value="TBC1 DOMAIN FAMILY MEMBER GTPASE-ACTIVATING PROTEIN"/>
    <property type="match status" value="1"/>
</dbReference>
<reference evidence="4" key="1">
    <citation type="submission" date="2016-11" db="EMBL/GenBank/DDBJ databases">
        <authorList>
            <person name="Guldener U."/>
        </authorList>
    </citation>
    <scope>NUCLEOTIDE SEQUENCE [LARGE SCALE GENOMIC DNA]</scope>
</reference>
<dbReference type="Proteomes" id="UP000183365">
    <property type="component" value="Unassembled WGS sequence"/>
</dbReference>
<evidence type="ECO:0000259" key="2">
    <source>
        <dbReference type="PROSITE" id="PS50086"/>
    </source>
</evidence>
<accession>A0A1L0AVL2</accession>
<dbReference type="SMART" id="SM00164">
    <property type="entry name" value="TBC"/>
    <property type="match status" value="1"/>
</dbReference>
<evidence type="ECO:0000313" key="4">
    <source>
        <dbReference type="Proteomes" id="UP000183365"/>
    </source>
</evidence>